<protein>
    <submittedName>
        <fullName evidence="2">GDSL esterase/lipase-like</fullName>
    </submittedName>
</protein>
<gene>
    <name evidence="2" type="ORF">F511_38110</name>
</gene>
<dbReference type="EMBL" id="KV017534">
    <property type="protein sequence ID" value="KZV18074.1"/>
    <property type="molecule type" value="Genomic_DNA"/>
</dbReference>
<reference evidence="2 3" key="1">
    <citation type="journal article" date="2015" name="Proc. Natl. Acad. Sci. U.S.A.">
        <title>The resurrection genome of Boea hygrometrica: A blueprint for survival of dehydration.</title>
        <authorList>
            <person name="Xiao L."/>
            <person name="Yang G."/>
            <person name="Zhang L."/>
            <person name="Yang X."/>
            <person name="Zhao S."/>
            <person name="Ji Z."/>
            <person name="Zhou Q."/>
            <person name="Hu M."/>
            <person name="Wang Y."/>
            <person name="Chen M."/>
            <person name="Xu Y."/>
            <person name="Jin H."/>
            <person name="Xiao X."/>
            <person name="Hu G."/>
            <person name="Bao F."/>
            <person name="Hu Y."/>
            <person name="Wan P."/>
            <person name="Li L."/>
            <person name="Deng X."/>
            <person name="Kuang T."/>
            <person name="Xiang C."/>
            <person name="Zhu J.K."/>
            <person name="Oliver M.J."/>
            <person name="He Y."/>
        </authorList>
    </citation>
    <scope>NUCLEOTIDE SEQUENCE [LARGE SCALE GENOMIC DNA]</scope>
    <source>
        <strain evidence="3">cv. XS01</strain>
    </source>
</reference>
<keyword evidence="3" id="KW-1185">Reference proteome</keyword>
<accession>A0A2Z7AFS1</accession>
<evidence type="ECO:0000313" key="3">
    <source>
        <dbReference type="Proteomes" id="UP000250235"/>
    </source>
</evidence>
<feature type="region of interest" description="Disordered" evidence="1">
    <location>
        <begin position="129"/>
        <end position="154"/>
    </location>
</feature>
<dbReference type="Proteomes" id="UP000250235">
    <property type="component" value="Unassembled WGS sequence"/>
</dbReference>
<dbReference type="AlphaFoldDB" id="A0A2Z7AFS1"/>
<organism evidence="2 3">
    <name type="scientific">Dorcoceras hygrometricum</name>
    <dbReference type="NCBI Taxonomy" id="472368"/>
    <lineage>
        <taxon>Eukaryota</taxon>
        <taxon>Viridiplantae</taxon>
        <taxon>Streptophyta</taxon>
        <taxon>Embryophyta</taxon>
        <taxon>Tracheophyta</taxon>
        <taxon>Spermatophyta</taxon>
        <taxon>Magnoliopsida</taxon>
        <taxon>eudicotyledons</taxon>
        <taxon>Gunneridae</taxon>
        <taxon>Pentapetalae</taxon>
        <taxon>asterids</taxon>
        <taxon>lamiids</taxon>
        <taxon>Lamiales</taxon>
        <taxon>Gesneriaceae</taxon>
        <taxon>Didymocarpoideae</taxon>
        <taxon>Trichosporeae</taxon>
        <taxon>Loxocarpinae</taxon>
        <taxon>Dorcoceras</taxon>
    </lineage>
</organism>
<sequence length="237" mass="27101">MSMPKDVYIVSIRTSNLNSTSTDHAKYSSNSLLKSATHQLLRSSDRKCLQARIYQDIYKSAFTKAHLAYSSKLRSLTQLLQIHRALSCSKSRLKTLRKAYPKALTYRKNRRSEIDEDARTCNYFALPQHVGSKAPNRNKSKELSKTNPAPPISLQTTHLNPSIYATVKVYTDYSNLIGNPDLSAKAKVPQIWPQSYGFATLNKRYKSKRRRLRFRLNNAKQRRAASNLKQSHALRPS</sequence>
<name>A0A2Z7AFS1_9LAMI</name>
<proteinExistence type="predicted"/>
<evidence type="ECO:0000256" key="1">
    <source>
        <dbReference type="SAM" id="MobiDB-lite"/>
    </source>
</evidence>
<evidence type="ECO:0000313" key="2">
    <source>
        <dbReference type="EMBL" id="KZV18074.1"/>
    </source>
</evidence>